<proteinExistence type="predicted"/>
<dbReference type="HOGENOM" id="CLU_2862899_0_0_11"/>
<dbReference type="AlphaFoldDB" id="I4ES29"/>
<name>I4ES29_MODI5</name>
<reference evidence="2 3" key="1">
    <citation type="journal article" date="2012" name="J. Bacteriol.">
        <title>Genome Sequence of Radiation-Resistant Modestobacter marinus Strain BC501, a Representative Actinobacterium That Thrives on Calcareous Stone Surfaces.</title>
        <authorList>
            <person name="Normand P."/>
            <person name="Gury J."/>
            <person name="Pujic P."/>
            <person name="Chouaia B."/>
            <person name="Crotti E."/>
            <person name="Brusetti L."/>
            <person name="Daffonchio D."/>
            <person name="Vacherie B."/>
            <person name="Barbe V."/>
            <person name="Medigue C."/>
            <person name="Calteau A."/>
            <person name="Ghodhbane-Gtari F."/>
            <person name="Essoussi I."/>
            <person name="Nouioui I."/>
            <person name="Abbassi-Ghozzi I."/>
            <person name="Gtari M."/>
        </authorList>
    </citation>
    <scope>NUCLEOTIDE SEQUENCE [LARGE SCALE GENOMIC DNA]</scope>
    <source>
        <strain evidence="3">BC 501</strain>
    </source>
</reference>
<organism evidence="2 3">
    <name type="scientific">Modestobacter italicus (strain DSM 44449 / CECT 9708 / BC 501)</name>
    <dbReference type="NCBI Taxonomy" id="2732864"/>
    <lineage>
        <taxon>Bacteria</taxon>
        <taxon>Bacillati</taxon>
        <taxon>Actinomycetota</taxon>
        <taxon>Actinomycetes</taxon>
        <taxon>Geodermatophilales</taxon>
        <taxon>Geodermatophilaceae</taxon>
        <taxon>Modestobacter</taxon>
    </lineage>
</organism>
<evidence type="ECO:0000313" key="3">
    <source>
        <dbReference type="Proteomes" id="UP000006461"/>
    </source>
</evidence>
<evidence type="ECO:0000256" key="1">
    <source>
        <dbReference type="SAM" id="MobiDB-lite"/>
    </source>
</evidence>
<protein>
    <submittedName>
        <fullName evidence="2">Uncharacterized protein</fullName>
    </submittedName>
</protein>
<dbReference type="Proteomes" id="UP000006461">
    <property type="component" value="Chromosome"/>
</dbReference>
<dbReference type="KEGG" id="mmar:MODMU_0739"/>
<evidence type="ECO:0000313" key="2">
    <source>
        <dbReference type="EMBL" id="CCH86192.1"/>
    </source>
</evidence>
<feature type="region of interest" description="Disordered" evidence="1">
    <location>
        <begin position="1"/>
        <end position="64"/>
    </location>
</feature>
<gene>
    <name evidence="2" type="ordered locus">MODMU_0739</name>
</gene>
<dbReference type="EMBL" id="FO203431">
    <property type="protein sequence ID" value="CCH86192.1"/>
    <property type="molecule type" value="Genomic_DNA"/>
</dbReference>
<dbReference type="STRING" id="477641.MODMU_0739"/>
<feature type="compositionally biased region" description="Low complexity" evidence="1">
    <location>
        <begin position="1"/>
        <end position="24"/>
    </location>
</feature>
<sequence>MRCVPRSCSPCSSVLGAGSAAGAGPTQPRPREHPRRHPREGAHTPAALQARPGGHTLAFGGPSA</sequence>
<accession>I4ES29</accession>
<keyword evidence="3" id="KW-1185">Reference proteome</keyword>